<feature type="compositionally biased region" description="Polar residues" evidence="1">
    <location>
        <begin position="95"/>
        <end position="108"/>
    </location>
</feature>
<dbReference type="OrthoDB" id="9950822at2759"/>
<dbReference type="GeneID" id="113174742"/>
<feature type="region of interest" description="Disordered" evidence="1">
    <location>
        <begin position="176"/>
        <end position="225"/>
    </location>
</feature>
<dbReference type="CTD" id="143662"/>
<protein>
    <recommendedName>
        <fullName evidence="6">Mucin-15</fullName>
    </recommendedName>
</protein>
<reference evidence="4" key="1">
    <citation type="submission" date="2021-04" db="EMBL/GenBank/DDBJ databases">
        <authorList>
            <consortium name="Wellcome Sanger Institute Data Sharing"/>
        </authorList>
    </citation>
    <scope>NUCLEOTIDE SEQUENCE [LARGE SCALE GENOMIC DNA]</scope>
</reference>
<evidence type="ECO:0000313" key="4">
    <source>
        <dbReference type="Ensembl" id="ENSATEP00000030427.1"/>
    </source>
</evidence>
<evidence type="ECO:0000256" key="2">
    <source>
        <dbReference type="SAM" id="Phobius"/>
    </source>
</evidence>
<feature type="signal peptide" evidence="3">
    <location>
        <begin position="1"/>
        <end position="17"/>
    </location>
</feature>
<proteinExistence type="predicted"/>
<dbReference type="PANTHER" id="PTHR45427">
    <property type="entry name" value="MUCIN-15"/>
    <property type="match status" value="1"/>
</dbReference>
<dbReference type="InParanoid" id="A0A3Q1J6L0"/>
<feature type="compositionally biased region" description="Low complexity" evidence="1">
    <location>
        <begin position="140"/>
        <end position="151"/>
    </location>
</feature>
<dbReference type="PANTHER" id="PTHR45427:SF1">
    <property type="entry name" value="MUCIN-15"/>
    <property type="match status" value="1"/>
</dbReference>
<reference evidence="4" key="3">
    <citation type="submission" date="2025-09" db="UniProtKB">
        <authorList>
            <consortium name="Ensembl"/>
        </authorList>
    </citation>
    <scope>IDENTIFICATION</scope>
</reference>
<feature type="compositionally biased region" description="Low complexity" evidence="1">
    <location>
        <begin position="190"/>
        <end position="225"/>
    </location>
</feature>
<feature type="region of interest" description="Disordered" evidence="1">
    <location>
        <begin position="49"/>
        <end position="160"/>
    </location>
</feature>
<keyword evidence="2" id="KW-1133">Transmembrane helix</keyword>
<dbReference type="Ensembl" id="ENSATET00000030887.3">
    <property type="protein sequence ID" value="ENSATEP00000030427.1"/>
    <property type="gene ID" value="ENSATEG00000021010.3"/>
</dbReference>
<keyword evidence="2" id="KW-0472">Membrane</keyword>
<dbReference type="RefSeq" id="XP_026234644.1">
    <property type="nucleotide sequence ID" value="XM_026378859.1"/>
</dbReference>
<dbReference type="AlphaFoldDB" id="A0A3Q1J6L0"/>
<accession>A0A3Q1J6L0</accession>
<reference evidence="4" key="2">
    <citation type="submission" date="2025-08" db="UniProtKB">
        <authorList>
            <consortium name="Ensembl"/>
        </authorList>
    </citation>
    <scope>IDENTIFICATION</scope>
</reference>
<dbReference type="OMA" id="EYPSEPV"/>
<keyword evidence="5" id="KW-1185">Reference proteome</keyword>
<organism evidence="4 5">
    <name type="scientific">Anabas testudineus</name>
    <name type="common">Climbing perch</name>
    <name type="synonym">Anthias testudineus</name>
    <dbReference type="NCBI Taxonomy" id="64144"/>
    <lineage>
        <taxon>Eukaryota</taxon>
        <taxon>Metazoa</taxon>
        <taxon>Chordata</taxon>
        <taxon>Craniata</taxon>
        <taxon>Vertebrata</taxon>
        <taxon>Euteleostomi</taxon>
        <taxon>Actinopterygii</taxon>
        <taxon>Neopterygii</taxon>
        <taxon>Teleostei</taxon>
        <taxon>Neoteleostei</taxon>
        <taxon>Acanthomorphata</taxon>
        <taxon>Anabantaria</taxon>
        <taxon>Anabantiformes</taxon>
        <taxon>Anabantoidei</taxon>
        <taxon>Anabantidae</taxon>
        <taxon>Anabas</taxon>
    </lineage>
</organism>
<keyword evidence="2" id="KW-0812">Transmembrane</keyword>
<keyword evidence="3" id="KW-0732">Signal</keyword>
<feature type="chain" id="PRO_5018566697" description="Mucin-15" evidence="3">
    <location>
        <begin position="18"/>
        <end position="358"/>
    </location>
</feature>
<evidence type="ECO:0000313" key="5">
    <source>
        <dbReference type="Proteomes" id="UP000265040"/>
    </source>
</evidence>
<dbReference type="Proteomes" id="UP000265040">
    <property type="component" value="Chromosome 3"/>
</dbReference>
<evidence type="ECO:0000256" key="1">
    <source>
        <dbReference type="SAM" id="MobiDB-lite"/>
    </source>
</evidence>
<feature type="compositionally biased region" description="Polar residues" evidence="1">
    <location>
        <begin position="62"/>
        <end position="88"/>
    </location>
</feature>
<dbReference type="STRING" id="64144.ENSATEP00000030427"/>
<evidence type="ECO:0000256" key="3">
    <source>
        <dbReference type="SAM" id="SignalP"/>
    </source>
</evidence>
<dbReference type="InterPro" id="IPR031371">
    <property type="entry name" value="Mucin-15"/>
</dbReference>
<sequence>MELYLKITAGLLLFVQAFYLASLQDTTDSPGRTIDKSWLRELPKNIAGSQNATVNEEDATATDLSSGTSSGFMNIEEQNVTGHDPNNTYDDDLTGISNTTAPNDTTIQPPEFPATTASSTTTTSVSTDSSQINVTIAENSTVTPQTSSTPSIAKNSTTYPNLSNHTNLLSTTFAPQSNATQEPITKPDDTGLTNSTGSNSTTTATKTTTPQINRTSTTFSSTTVFPSESTETSTVTMTTTAVNTPVKANKTDKDAAWGNSSERGFAPEPSRNKRYVAWAIVLGTAMAVTVGGLVAYMYLKSKRRKGFSHRKLVEEYPSDPVLRLDNTEPLDLNFSGWARYNPGLQGDNIQMTNFPERR</sequence>
<feature type="compositionally biased region" description="Low complexity" evidence="1">
    <location>
        <begin position="115"/>
        <end position="130"/>
    </location>
</feature>
<feature type="transmembrane region" description="Helical" evidence="2">
    <location>
        <begin position="275"/>
        <end position="299"/>
    </location>
</feature>
<evidence type="ECO:0008006" key="6">
    <source>
        <dbReference type="Google" id="ProtNLM"/>
    </source>
</evidence>
<dbReference type="GeneTree" id="ENSGT00860000135092"/>
<name>A0A3Q1J6L0_ANATE</name>